<dbReference type="EMBL" id="JAAMPC010000001">
    <property type="protein sequence ID" value="KAG2330957.1"/>
    <property type="molecule type" value="Genomic_DNA"/>
</dbReference>
<keyword evidence="3" id="KW-0560">Oxidoreductase</keyword>
<sequence length="114" mass="12780">MKEANFLTNNGSNVYIIHMRDMFRASKIMQQRALSNPKIEVIWNSLVVEAYGDENWKGVLGGLKASVVGLFAAGDVQDKKYRHARTGENQRLTFSYGSGPTTCLSLNQSDFPMF</sequence>
<dbReference type="InterPro" id="IPR050097">
    <property type="entry name" value="Ferredoxin-NADP_redctase_2"/>
</dbReference>
<dbReference type="Pfam" id="PF00070">
    <property type="entry name" value="Pyr_redox"/>
    <property type="match status" value="1"/>
</dbReference>
<evidence type="ECO:0000313" key="6">
    <source>
        <dbReference type="Proteomes" id="UP000886595"/>
    </source>
</evidence>
<evidence type="ECO:0000259" key="4">
    <source>
        <dbReference type="Pfam" id="PF00070"/>
    </source>
</evidence>
<evidence type="ECO:0000256" key="2">
    <source>
        <dbReference type="ARBA" id="ARBA00022630"/>
    </source>
</evidence>
<dbReference type="Proteomes" id="UP000886595">
    <property type="component" value="Unassembled WGS sequence"/>
</dbReference>
<dbReference type="SUPFAM" id="SSF51905">
    <property type="entry name" value="FAD/NAD(P)-binding domain"/>
    <property type="match status" value="1"/>
</dbReference>
<comment type="similarity">
    <text evidence="1">Belongs to the class-II pyridine nucleotide-disulfide oxidoreductase family.</text>
</comment>
<dbReference type="GO" id="GO:0016491">
    <property type="term" value="F:oxidoreductase activity"/>
    <property type="evidence" value="ECO:0007669"/>
    <property type="project" value="UniProtKB-KW"/>
</dbReference>
<dbReference type="Gene3D" id="3.50.50.60">
    <property type="entry name" value="FAD/NAD(P)-binding domain"/>
    <property type="match status" value="1"/>
</dbReference>
<gene>
    <name evidence="5" type="ORF">Bca52824_002137</name>
</gene>
<keyword evidence="2" id="KW-0285">Flavoprotein</keyword>
<proteinExistence type="inferred from homology"/>
<reference evidence="5 6" key="1">
    <citation type="submission" date="2020-02" db="EMBL/GenBank/DDBJ databases">
        <authorList>
            <person name="Ma Q."/>
            <person name="Huang Y."/>
            <person name="Song X."/>
            <person name="Pei D."/>
        </authorList>
    </citation>
    <scope>NUCLEOTIDE SEQUENCE [LARGE SCALE GENOMIC DNA]</scope>
    <source>
        <strain evidence="5">Sxm20200214</strain>
        <tissue evidence="5">Leaf</tissue>
    </source>
</reference>
<feature type="domain" description="Pyridine nucleotide-disulphide oxidoreductase N-terminal" evidence="4">
    <location>
        <begin position="2"/>
        <end position="58"/>
    </location>
</feature>
<accession>A0A8X8BEK3</accession>
<dbReference type="InterPro" id="IPR036188">
    <property type="entry name" value="FAD/NAD-bd_sf"/>
</dbReference>
<evidence type="ECO:0000256" key="1">
    <source>
        <dbReference type="ARBA" id="ARBA00009333"/>
    </source>
</evidence>
<comment type="caution">
    <text evidence="5">The sequence shown here is derived from an EMBL/GenBank/DDBJ whole genome shotgun (WGS) entry which is preliminary data.</text>
</comment>
<dbReference type="PANTHER" id="PTHR48105">
    <property type="entry name" value="THIOREDOXIN REDUCTASE 1-RELATED-RELATED"/>
    <property type="match status" value="1"/>
</dbReference>
<dbReference type="GO" id="GO:0097237">
    <property type="term" value="P:cellular response to toxic substance"/>
    <property type="evidence" value="ECO:0007669"/>
    <property type="project" value="UniProtKB-ARBA"/>
</dbReference>
<evidence type="ECO:0000256" key="3">
    <source>
        <dbReference type="ARBA" id="ARBA00023002"/>
    </source>
</evidence>
<dbReference type="OrthoDB" id="10556724at2759"/>
<evidence type="ECO:0000313" key="5">
    <source>
        <dbReference type="EMBL" id="KAG2330957.1"/>
    </source>
</evidence>
<organism evidence="5 6">
    <name type="scientific">Brassica carinata</name>
    <name type="common">Ethiopian mustard</name>
    <name type="synonym">Abyssinian cabbage</name>
    <dbReference type="NCBI Taxonomy" id="52824"/>
    <lineage>
        <taxon>Eukaryota</taxon>
        <taxon>Viridiplantae</taxon>
        <taxon>Streptophyta</taxon>
        <taxon>Embryophyta</taxon>
        <taxon>Tracheophyta</taxon>
        <taxon>Spermatophyta</taxon>
        <taxon>Magnoliopsida</taxon>
        <taxon>eudicotyledons</taxon>
        <taxon>Gunneridae</taxon>
        <taxon>Pentapetalae</taxon>
        <taxon>rosids</taxon>
        <taxon>malvids</taxon>
        <taxon>Brassicales</taxon>
        <taxon>Brassicaceae</taxon>
        <taxon>Brassiceae</taxon>
        <taxon>Brassica</taxon>
    </lineage>
</organism>
<dbReference type="InterPro" id="IPR039648">
    <property type="entry name" value="DHPH_N"/>
</dbReference>
<dbReference type="AlphaFoldDB" id="A0A8X8BEK3"/>
<name>A0A8X8BEK3_BRACI</name>
<protein>
    <recommendedName>
        <fullName evidence="4">Pyridine nucleotide-disulphide oxidoreductase N-terminal domain-containing protein</fullName>
    </recommendedName>
</protein>
<keyword evidence="6" id="KW-1185">Reference proteome</keyword>